<name>A0A0S7WNC7_UNCT6</name>
<dbReference type="Pfam" id="PF01103">
    <property type="entry name" value="Omp85"/>
    <property type="match status" value="1"/>
</dbReference>
<feature type="domain" description="Bacterial surface antigen (D15)" evidence="6">
    <location>
        <begin position="136"/>
        <end position="409"/>
    </location>
</feature>
<dbReference type="Gene3D" id="2.40.160.50">
    <property type="entry name" value="membrane protein fhac: a member of the omp85/tpsb transporter family"/>
    <property type="match status" value="1"/>
</dbReference>
<gene>
    <name evidence="8" type="ORF">AMJ39_09525</name>
</gene>
<dbReference type="Pfam" id="PF07244">
    <property type="entry name" value="POTRA"/>
    <property type="match status" value="1"/>
</dbReference>
<reference evidence="8 9" key="1">
    <citation type="journal article" date="2015" name="Microbiome">
        <title>Genomic resolution of linkages in carbon, nitrogen, and sulfur cycling among widespread estuary sediment bacteria.</title>
        <authorList>
            <person name="Baker B.J."/>
            <person name="Lazar C.S."/>
            <person name="Teske A.P."/>
            <person name="Dick G.J."/>
        </authorList>
    </citation>
    <scope>NUCLEOTIDE SEQUENCE [LARGE SCALE GENOMIC DNA]</scope>
    <source>
        <strain evidence="8">DG_24</strain>
    </source>
</reference>
<keyword evidence="2" id="KW-0812">Transmembrane</keyword>
<keyword evidence="5" id="KW-0998">Cell outer membrane</keyword>
<evidence type="ECO:0000256" key="2">
    <source>
        <dbReference type="ARBA" id="ARBA00022692"/>
    </source>
</evidence>
<evidence type="ECO:0000313" key="9">
    <source>
        <dbReference type="Proteomes" id="UP000052008"/>
    </source>
</evidence>
<comment type="caution">
    <text evidence="8">The sequence shown here is derived from an EMBL/GenBank/DDBJ whole genome shotgun (WGS) entry which is preliminary data.</text>
</comment>
<evidence type="ECO:0008006" key="10">
    <source>
        <dbReference type="Google" id="ProtNLM"/>
    </source>
</evidence>
<dbReference type="Gene3D" id="3.10.20.310">
    <property type="entry name" value="membrane protein fhac"/>
    <property type="match status" value="1"/>
</dbReference>
<keyword evidence="3" id="KW-0732">Signal</keyword>
<dbReference type="STRING" id="1703770.AMJ39_09525"/>
<evidence type="ECO:0000313" key="8">
    <source>
        <dbReference type="EMBL" id="KPJ51652.1"/>
    </source>
</evidence>
<evidence type="ECO:0000256" key="3">
    <source>
        <dbReference type="ARBA" id="ARBA00022729"/>
    </source>
</evidence>
<dbReference type="GO" id="GO:0019867">
    <property type="term" value="C:outer membrane"/>
    <property type="evidence" value="ECO:0007669"/>
    <property type="project" value="InterPro"/>
</dbReference>
<protein>
    <recommendedName>
        <fullName evidence="10">POTRA domain-containing protein</fullName>
    </recommendedName>
</protein>
<dbReference type="AlphaFoldDB" id="A0A0S7WNC7"/>
<evidence type="ECO:0000256" key="4">
    <source>
        <dbReference type="ARBA" id="ARBA00023136"/>
    </source>
</evidence>
<accession>A0A0S7WNC7</accession>
<dbReference type="InterPro" id="IPR000184">
    <property type="entry name" value="Bac_surfAg_D15"/>
</dbReference>
<proteinExistence type="predicted"/>
<evidence type="ECO:0000259" key="7">
    <source>
        <dbReference type="Pfam" id="PF07244"/>
    </source>
</evidence>
<dbReference type="EMBL" id="LIZS01000106">
    <property type="protein sequence ID" value="KPJ51652.1"/>
    <property type="molecule type" value="Genomic_DNA"/>
</dbReference>
<keyword evidence="4" id="KW-0472">Membrane</keyword>
<evidence type="ECO:0000256" key="1">
    <source>
        <dbReference type="ARBA" id="ARBA00004370"/>
    </source>
</evidence>
<organism evidence="8 9">
    <name type="scientific">candidate division TA06 bacterium DG_24</name>
    <dbReference type="NCBI Taxonomy" id="1703770"/>
    <lineage>
        <taxon>Bacteria</taxon>
        <taxon>Bacteria division TA06</taxon>
    </lineage>
</organism>
<evidence type="ECO:0000256" key="5">
    <source>
        <dbReference type="ARBA" id="ARBA00023237"/>
    </source>
</evidence>
<comment type="subcellular location">
    <subcellularLocation>
        <location evidence="1">Membrane</location>
    </subcellularLocation>
</comment>
<dbReference type="PANTHER" id="PTHR12815:SF47">
    <property type="entry name" value="TRANSLOCATION AND ASSEMBLY MODULE SUBUNIT TAMA"/>
    <property type="match status" value="1"/>
</dbReference>
<dbReference type="InterPro" id="IPR010827">
    <property type="entry name" value="BamA/TamA_POTRA"/>
</dbReference>
<feature type="domain" description="POTRA" evidence="7">
    <location>
        <begin position="31"/>
        <end position="101"/>
    </location>
</feature>
<dbReference type="InterPro" id="IPR039910">
    <property type="entry name" value="D15-like"/>
</dbReference>
<sequence length="425" mass="47974">MLIHTIAASALTLSVLGADREPTQGSPPQMIDRIAVAGNYKTKDFVILRELYYGPGDTLSDRILTEGIDRLRNIGIFADVNYTLTPTEDASLVTVGIEVIERPSWYLIPSFHWDRRKDKNHPLRGISVGSVIRNINMRGEAQIVQGGATIGARETLELAWYTPWVGRSPTSVGARTYREKTENRDTRQEEILARAEVGLNRRVTKYHSIGFNTSFEEFERRSLDSPSVDDQYTAVATPSLRVAYDSRDLHICPGSGSLLRTSVGHSRDWRTGRYNFTTYSLDLRHFRTIWGEHTVAAGVFTIVRRGIVPGYRKVRIGGGNTVRGWPEAHSSGIHSLVGTIEYRTPVLAEWRYNLPRRQQLDFSVVSHLFIDAGMAWSDSPFEERPLIGFGLGLRLLVPYRDAIRIDYAWDSHLRGRLHVAKGIKI</sequence>
<dbReference type="PANTHER" id="PTHR12815">
    <property type="entry name" value="SORTING AND ASSEMBLY MACHINERY SAMM50 PROTEIN FAMILY MEMBER"/>
    <property type="match status" value="1"/>
</dbReference>
<evidence type="ECO:0000259" key="6">
    <source>
        <dbReference type="Pfam" id="PF01103"/>
    </source>
</evidence>
<dbReference type="Proteomes" id="UP000052008">
    <property type="component" value="Unassembled WGS sequence"/>
</dbReference>